<dbReference type="AlphaFoldDB" id="A0A8J5TJE9"/>
<gene>
    <name evidence="1" type="ORF">Hamer_G023845</name>
</gene>
<dbReference type="EMBL" id="JAHLQT010004205">
    <property type="protein sequence ID" value="KAG7176101.1"/>
    <property type="molecule type" value="Genomic_DNA"/>
</dbReference>
<keyword evidence="2" id="KW-1185">Reference proteome</keyword>
<proteinExistence type="predicted"/>
<organism evidence="1 2">
    <name type="scientific">Homarus americanus</name>
    <name type="common">American lobster</name>
    <dbReference type="NCBI Taxonomy" id="6706"/>
    <lineage>
        <taxon>Eukaryota</taxon>
        <taxon>Metazoa</taxon>
        <taxon>Ecdysozoa</taxon>
        <taxon>Arthropoda</taxon>
        <taxon>Crustacea</taxon>
        <taxon>Multicrustacea</taxon>
        <taxon>Malacostraca</taxon>
        <taxon>Eumalacostraca</taxon>
        <taxon>Eucarida</taxon>
        <taxon>Decapoda</taxon>
        <taxon>Pleocyemata</taxon>
        <taxon>Astacidea</taxon>
        <taxon>Nephropoidea</taxon>
        <taxon>Nephropidae</taxon>
        <taxon>Homarus</taxon>
    </lineage>
</organism>
<comment type="caution">
    <text evidence="1">The sequence shown here is derived from an EMBL/GenBank/DDBJ whole genome shotgun (WGS) entry which is preliminary data.</text>
</comment>
<evidence type="ECO:0000313" key="2">
    <source>
        <dbReference type="Proteomes" id="UP000747542"/>
    </source>
</evidence>
<name>A0A8J5TJE9_HOMAM</name>
<dbReference type="Proteomes" id="UP000747542">
    <property type="component" value="Unassembled WGS sequence"/>
</dbReference>
<reference evidence="1" key="1">
    <citation type="journal article" date="2021" name="Sci. Adv.">
        <title>The American lobster genome reveals insights on longevity, neural, and immune adaptations.</title>
        <authorList>
            <person name="Polinski J.M."/>
            <person name="Zimin A.V."/>
            <person name="Clark K.F."/>
            <person name="Kohn A.B."/>
            <person name="Sadowski N."/>
            <person name="Timp W."/>
            <person name="Ptitsyn A."/>
            <person name="Khanna P."/>
            <person name="Romanova D.Y."/>
            <person name="Williams P."/>
            <person name="Greenwood S.J."/>
            <person name="Moroz L.L."/>
            <person name="Walt D.R."/>
            <person name="Bodnar A.G."/>
        </authorList>
    </citation>
    <scope>NUCLEOTIDE SEQUENCE</scope>
    <source>
        <strain evidence="1">GMGI-L3</strain>
    </source>
</reference>
<sequence>MFRTLSHGSWMKRMAHSLGSWLGSPELRFCVVEISNGIVTKRCMREGRAFQDGTRVQSWWSLVGDRRSQLCLIANCVTLA</sequence>
<protein>
    <submittedName>
        <fullName evidence="1">Uncharacterized protein</fullName>
    </submittedName>
</protein>
<accession>A0A8J5TJE9</accession>
<evidence type="ECO:0000313" key="1">
    <source>
        <dbReference type="EMBL" id="KAG7176101.1"/>
    </source>
</evidence>